<feature type="domain" description="ATP-grasp fold RimK-type" evidence="1">
    <location>
        <begin position="122"/>
        <end position="294"/>
    </location>
</feature>
<dbReference type="Gene3D" id="3.30.470.20">
    <property type="entry name" value="ATP-grasp fold, B domain"/>
    <property type="match status" value="1"/>
</dbReference>
<evidence type="ECO:0000313" key="3">
    <source>
        <dbReference type="Proteomes" id="UP000709336"/>
    </source>
</evidence>
<sequence length="317" mass="35674">MTVLILGSQADPQVLHVQQMLNVRGHQAVIFDGSDFPTTDRIHFDVSRNECTLLLATAQLPINEISSVYWHCFNPPQPQNVDASHATIARQNCVSALNVLLYAKHINWVNGIDAIRYHQSKPLQLLHASSLGATIPETIITNEKSEAEKFVCTYKHIIVKPVYGGTLADIIGIKKLQERIWPLMQTSGPLTFQRYIGGTNIRTYVCGVNCVTVELRSDNVDFRTDARTEAKAHPLADTQNQLAVSLCKQMGMRWCAIDWRLDNDGVYWFLEINPAPCFLRIECETGLRITHMLLSELLAEAKRKPPELGTRRQAITT</sequence>
<keyword evidence="3" id="KW-1185">Reference proteome</keyword>
<dbReference type="PANTHER" id="PTHR21621">
    <property type="entry name" value="RIBOSOMAL PROTEIN S6 MODIFICATION PROTEIN"/>
    <property type="match status" value="1"/>
</dbReference>
<accession>A0ABX1R1B5</accession>
<name>A0ABX1R1B5_9ALTE</name>
<dbReference type="Pfam" id="PF08443">
    <property type="entry name" value="RimK"/>
    <property type="match status" value="1"/>
</dbReference>
<dbReference type="InterPro" id="IPR013651">
    <property type="entry name" value="ATP-grasp_RimK-type"/>
</dbReference>
<comment type="caution">
    <text evidence="2">The sequence shown here is derived from an EMBL/GenBank/DDBJ whole genome shotgun (WGS) entry which is preliminary data.</text>
</comment>
<dbReference type="EMBL" id="JAATNW010000005">
    <property type="protein sequence ID" value="NMH60254.1"/>
    <property type="molecule type" value="Genomic_DNA"/>
</dbReference>
<reference evidence="2 3" key="1">
    <citation type="submission" date="2020-03" db="EMBL/GenBank/DDBJ databases">
        <title>Alteromonas ponticola sp. nov., isolated from seawater.</title>
        <authorList>
            <person name="Yoon J.-H."/>
            <person name="Kim Y.-O."/>
        </authorList>
    </citation>
    <scope>NUCLEOTIDE SEQUENCE [LARGE SCALE GENOMIC DNA]</scope>
    <source>
        <strain evidence="2 3">MYP5</strain>
    </source>
</reference>
<dbReference type="Proteomes" id="UP000709336">
    <property type="component" value="Unassembled WGS sequence"/>
</dbReference>
<dbReference type="RefSeq" id="WP_169210823.1">
    <property type="nucleotide sequence ID" value="NZ_JAATNW010000005.1"/>
</dbReference>
<evidence type="ECO:0000313" key="2">
    <source>
        <dbReference type="EMBL" id="NMH60254.1"/>
    </source>
</evidence>
<proteinExistence type="predicted"/>
<evidence type="ECO:0000259" key="1">
    <source>
        <dbReference type="Pfam" id="PF08443"/>
    </source>
</evidence>
<organism evidence="2 3">
    <name type="scientific">Alteromonas ponticola</name>
    <dbReference type="NCBI Taxonomy" id="2720613"/>
    <lineage>
        <taxon>Bacteria</taxon>
        <taxon>Pseudomonadati</taxon>
        <taxon>Pseudomonadota</taxon>
        <taxon>Gammaproteobacteria</taxon>
        <taxon>Alteromonadales</taxon>
        <taxon>Alteromonadaceae</taxon>
        <taxon>Alteromonas/Salinimonas group</taxon>
        <taxon>Alteromonas</taxon>
    </lineage>
</organism>
<dbReference type="PANTHER" id="PTHR21621:SF0">
    <property type="entry name" value="BETA-CITRYLGLUTAMATE SYNTHASE B-RELATED"/>
    <property type="match status" value="1"/>
</dbReference>
<gene>
    <name evidence="2" type="ORF">HCJ96_09515</name>
</gene>
<protein>
    <recommendedName>
        <fullName evidence="1">ATP-grasp fold RimK-type domain-containing protein</fullName>
    </recommendedName>
</protein>
<dbReference type="SUPFAM" id="SSF56059">
    <property type="entry name" value="Glutathione synthetase ATP-binding domain-like"/>
    <property type="match status" value="1"/>
</dbReference>